<keyword evidence="4 6" id="KW-1133">Transmembrane helix</keyword>
<feature type="domain" description="MacB-like periplasmic core" evidence="8">
    <location>
        <begin position="455"/>
        <end position="626"/>
    </location>
</feature>
<sequence>MNILKHIRHSFKKEGGYGLLNIAGLSIGMAMSLLIIWYLQYHLSFNAHIPEKEKIYRVVQKDRNDASLSFGNPLPLAHAIRNDYPGFGEIAALSSYSYPVICGETKFNIKASVADANIFKVLGTKLLVGSEKVLSEPGSSVLTQSCAQKLFGQEESIGKTFTIESYGGKKIFTVKGLIKNPPANSDFDSEIYLSWESMNQPDWQKLWWWGGYDILAKVKNTIQKEDLEQKINTILERHNAPYINGRYDFQLIPLKGSHFRTDIGNYLTTPVSSSLIWVLGIIAAFIIVIACINFVNLSISQSERNVKETGIHKVLGASRKSLIADFLMSTFFKTIIAMMISLVLTKLFILPFQKLTQINDYDLFSNPSVWAVLLGIVLISGLLSGLYPALALSRPKPVELLSNKKAHSSSGNIFRKSLVIAQLSMATMLIIASLFIFKQISFMKNHDLGFNKNGLIAVQISSLNGETNNIREKASILEQEISKRGVQNGITDIASIEALPGALYKNNFTITNPENLNTYSVVSVGIDENYADVLEVPVVEGRNFSKELASDEGAVLINETFKKKLGWSSIADKQLAVISADDKTPVIGVIKDVNINSLAQAIPPMIYRYKKNAYPEYMVFRVAPGHEATALKIIKNEWEQISEGKPFESFNVANKFESMYGSEERLSKIIAAFCMVAVLLSCFGLFSYIAFSVQRRTKEIGIRKVNGAKITEVMTMLNSDFIKWVIVSFVIATPVTFYATTRWLESFAYKTSLSWWIFASAGLLALGIAMLTVSWQSWRAATRNPVEALRYE</sequence>
<keyword evidence="5 6" id="KW-0472">Membrane</keyword>
<dbReference type="PANTHER" id="PTHR30572">
    <property type="entry name" value="MEMBRANE COMPONENT OF TRANSPORTER-RELATED"/>
    <property type="match status" value="1"/>
</dbReference>
<keyword evidence="3 6" id="KW-0812">Transmembrane</keyword>
<evidence type="ECO:0000256" key="3">
    <source>
        <dbReference type="ARBA" id="ARBA00022692"/>
    </source>
</evidence>
<feature type="transmembrane region" description="Helical" evidence="6">
    <location>
        <begin position="669"/>
        <end position="691"/>
    </location>
</feature>
<dbReference type="Pfam" id="PF12704">
    <property type="entry name" value="MacB_PCD"/>
    <property type="match status" value="2"/>
</dbReference>
<feature type="domain" description="ABC3 transporter permease C-terminal" evidence="7">
    <location>
        <begin position="281"/>
        <end position="395"/>
    </location>
</feature>
<feature type="transmembrane region" description="Helical" evidence="6">
    <location>
        <begin position="721"/>
        <end position="741"/>
    </location>
</feature>
<evidence type="ECO:0000313" key="10">
    <source>
        <dbReference type="Proteomes" id="UP000428260"/>
    </source>
</evidence>
<feature type="transmembrane region" description="Helical" evidence="6">
    <location>
        <begin position="753"/>
        <end position="773"/>
    </location>
</feature>
<evidence type="ECO:0000256" key="5">
    <source>
        <dbReference type="ARBA" id="ARBA00023136"/>
    </source>
</evidence>
<gene>
    <name evidence="9" type="ORF">GM418_13595</name>
</gene>
<dbReference type="PANTHER" id="PTHR30572:SF18">
    <property type="entry name" value="ABC-TYPE MACROLIDE FAMILY EXPORT SYSTEM PERMEASE COMPONENT 2"/>
    <property type="match status" value="1"/>
</dbReference>
<evidence type="ECO:0000256" key="1">
    <source>
        <dbReference type="ARBA" id="ARBA00004651"/>
    </source>
</evidence>
<dbReference type="Proteomes" id="UP000428260">
    <property type="component" value="Chromosome"/>
</dbReference>
<evidence type="ECO:0000259" key="7">
    <source>
        <dbReference type="Pfam" id="PF02687"/>
    </source>
</evidence>
<feature type="transmembrane region" description="Helical" evidence="6">
    <location>
        <begin position="369"/>
        <end position="392"/>
    </location>
</feature>
<dbReference type="Pfam" id="PF02687">
    <property type="entry name" value="FtsX"/>
    <property type="match status" value="2"/>
</dbReference>
<dbReference type="KEGG" id="mcos:GM418_13595"/>
<feature type="domain" description="MacB-like periplasmic core" evidence="8">
    <location>
        <begin position="19"/>
        <end position="233"/>
    </location>
</feature>
<feature type="domain" description="ABC3 transporter permease C-terminal" evidence="7">
    <location>
        <begin position="673"/>
        <end position="785"/>
    </location>
</feature>
<dbReference type="InterPro" id="IPR050250">
    <property type="entry name" value="Macrolide_Exporter_MacB"/>
</dbReference>
<dbReference type="InterPro" id="IPR003838">
    <property type="entry name" value="ABC3_permease_C"/>
</dbReference>
<dbReference type="GO" id="GO:0005886">
    <property type="term" value="C:plasma membrane"/>
    <property type="evidence" value="ECO:0007669"/>
    <property type="project" value="UniProtKB-SubCell"/>
</dbReference>
<evidence type="ECO:0000256" key="4">
    <source>
        <dbReference type="ARBA" id="ARBA00022989"/>
    </source>
</evidence>
<evidence type="ECO:0000256" key="6">
    <source>
        <dbReference type="SAM" id="Phobius"/>
    </source>
</evidence>
<feature type="transmembrane region" description="Helical" evidence="6">
    <location>
        <begin position="20"/>
        <end position="39"/>
    </location>
</feature>
<comment type="subcellular location">
    <subcellularLocation>
        <location evidence="1">Cell membrane</location>
        <topology evidence="1">Multi-pass membrane protein</topology>
    </subcellularLocation>
</comment>
<proteinExistence type="predicted"/>
<evidence type="ECO:0000313" key="9">
    <source>
        <dbReference type="EMBL" id="QGY44661.1"/>
    </source>
</evidence>
<name>A0A6I6JQG3_9BACT</name>
<feature type="transmembrane region" description="Helical" evidence="6">
    <location>
        <begin position="326"/>
        <end position="349"/>
    </location>
</feature>
<dbReference type="InterPro" id="IPR025857">
    <property type="entry name" value="MacB_PCD"/>
</dbReference>
<dbReference type="AlphaFoldDB" id="A0A6I6JQG3"/>
<evidence type="ECO:0000256" key="2">
    <source>
        <dbReference type="ARBA" id="ARBA00022475"/>
    </source>
</evidence>
<keyword evidence="2" id="KW-1003">Cell membrane</keyword>
<feature type="transmembrane region" description="Helical" evidence="6">
    <location>
        <begin position="275"/>
        <end position="295"/>
    </location>
</feature>
<organism evidence="9 10">
    <name type="scientific">Maribellus comscasis</name>
    <dbReference type="NCBI Taxonomy" id="2681766"/>
    <lineage>
        <taxon>Bacteria</taxon>
        <taxon>Pseudomonadati</taxon>
        <taxon>Bacteroidota</taxon>
        <taxon>Bacteroidia</taxon>
        <taxon>Marinilabiliales</taxon>
        <taxon>Prolixibacteraceae</taxon>
        <taxon>Maribellus</taxon>
    </lineage>
</organism>
<evidence type="ECO:0000259" key="8">
    <source>
        <dbReference type="Pfam" id="PF12704"/>
    </source>
</evidence>
<dbReference type="RefSeq" id="WP_158867183.1">
    <property type="nucleotide sequence ID" value="NZ_CP046401.1"/>
</dbReference>
<feature type="transmembrane region" description="Helical" evidence="6">
    <location>
        <begin position="413"/>
        <end position="437"/>
    </location>
</feature>
<accession>A0A6I6JQG3</accession>
<dbReference type="GO" id="GO:0022857">
    <property type="term" value="F:transmembrane transporter activity"/>
    <property type="evidence" value="ECO:0007669"/>
    <property type="project" value="TreeGrafter"/>
</dbReference>
<protein>
    <submittedName>
        <fullName evidence="9">FtsX-like permease family protein</fullName>
    </submittedName>
</protein>
<dbReference type="EMBL" id="CP046401">
    <property type="protein sequence ID" value="QGY44661.1"/>
    <property type="molecule type" value="Genomic_DNA"/>
</dbReference>
<reference evidence="9 10" key="1">
    <citation type="submission" date="2019-11" db="EMBL/GenBank/DDBJ databases">
        <authorList>
            <person name="Zheng R.K."/>
            <person name="Sun C.M."/>
        </authorList>
    </citation>
    <scope>NUCLEOTIDE SEQUENCE [LARGE SCALE GENOMIC DNA]</scope>
    <source>
        <strain evidence="9 10">WC007</strain>
    </source>
</reference>
<keyword evidence="10" id="KW-1185">Reference proteome</keyword>